<keyword evidence="1" id="KW-1133">Transmembrane helix</keyword>
<feature type="transmembrane region" description="Helical" evidence="1">
    <location>
        <begin position="18"/>
        <end position="39"/>
    </location>
</feature>
<accession>A0A116KUB7</accession>
<dbReference type="RefSeq" id="WP_044687376.1">
    <property type="nucleotide sequence ID" value="NZ_CEEW01000004.1"/>
</dbReference>
<feature type="transmembrane region" description="Helical" evidence="1">
    <location>
        <begin position="180"/>
        <end position="206"/>
    </location>
</feature>
<reference evidence="2 3" key="1">
    <citation type="submission" date="2016-02" db="EMBL/GenBank/DDBJ databases">
        <authorList>
            <consortium name="Pathogen Informatics"/>
        </authorList>
    </citation>
    <scope>NUCLEOTIDE SEQUENCE [LARGE SCALE GENOMIC DNA]</scope>
    <source>
        <strain evidence="2 3">LSS23</strain>
    </source>
</reference>
<proteinExistence type="predicted"/>
<name>A0A116KUB7_STRSU</name>
<sequence length="250" mass="28179">MKSIILAELYKLLKRKNFIVLAVLSLWSLVYGLGVFLHWDFVKIGAKLDLVTFITTMWTFLLILTIPLLLILYTSSFILGGEIQGGQILLEVNRVSSKKTLIISKYIVVILSILFLYVLNCLSSLATYICFVSRSEYGYENFLELHATNVQSIVISLVNLGFIILLASVAFYLSLHVSAIVAAFISLGVYFLCQLLSYVTVISKFIPGYFFVVPNYQFTISLSIAHLLSYFLMCILLLMATMKGFEKKAL</sequence>
<feature type="transmembrane region" description="Helical" evidence="1">
    <location>
        <begin position="51"/>
        <end position="73"/>
    </location>
</feature>
<evidence type="ECO:0000313" key="2">
    <source>
        <dbReference type="EMBL" id="CYU56431.1"/>
    </source>
</evidence>
<organism evidence="2 3">
    <name type="scientific">Streptococcus suis</name>
    <dbReference type="NCBI Taxonomy" id="1307"/>
    <lineage>
        <taxon>Bacteria</taxon>
        <taxon>Bacillati</taxon>
        <taxon>Bacillota</taxon>
        <taxon>Bacilli</taxon>
        <taxon>Lactobacillales</taxon>
        <taxon>Streptococcaceae</taxon>
        <taxon>Streptococcus</taxon>
    </lineage>
</organism>
<keyword evidence="1" id="KW-0472">Membrane</keyword>
<feature type="transmembrane region" description="Helical" evidence="1">
    <location>
        <begin position="218"/>
        <end position="240"/>
    </location>
</feature>
<feature type="transmembrane region" description="Helical" evidence="1">
    <location>
        <begin position="149"/>
        <end position="173"/>
    </location>
</feature>
<dbReference type="Proteomes" id="UP000073434">
    <property type="component" value="Unassembled WGS sequence"/>
</dbReference>
<feature type="transmembrane region" description="Helical" evidence="1">
    <location>
        <begin position="106"/>
        <end position="129"/>
    </location>
</feature>
<protein>
    <submittedName>
        <fullName evidence="2">ABC-2 family transporter protein</fullName>
    </submittedName>
</protein>
<keyword evidence="1" id="KW-0812">Transmembrane</keyword>
<dbReference type="EMBL" id="FIFW01000010">
    <property type="protein sequence ID" value="CYU56431.1"/>
    <property type="molecule type" value="Genomic_DNA"/>
</dbReference>
<evidence type="ECO:0000256" key="1">
    <source>
        <dbReference type="SAM" id="Phobius"/>
    </source>
</evidence>
<dbReference type="AlphaFoldDB" id="A0A116KUB7"/>
<gene>
    <name evidence="2" type="ORF">ERS132385_01168</name>
</gene>
<evidence type="ECO:0000313" key="3">
    <source>
        <dbReference type="Proteomes" id="UP000073434"/>
    </source>
</evidence>